<feature type="compositionally biased region" description="Basic and acidic residues" evidence="7">
    <location>
        <begin position="31"/>
        <end position="43"/>
    </location>
</feature>
<dbReference type="PROSITE" id="PS51257">
    <property type="entry name" value="PROKAR_LIPOPROTEIN"/>
    <property type="match status" value="1"/>
</dbReference>
<dbReference type="InterPro" id="IPR004872">
    <property type="entry name" value="Lipoprotein_NlpA"/>
</dbReference>
<evidence type="ECO:0000313" key="9">
    <source>
        <dbReference type="EMBL" id="MCH7322749.1"/>
    </source>
</evidence>
<dbReference type="Gene3D" id="3.40.190.10">
    <property type="entry name" value="Periplasmic binding protein-like II"/>
    <property type="match status" value="2"/>
</dbReference>
<feature type="chain" id="PRO_5047292709" evidence="8">
    <location>
        <begin position="18"/>
        <end position="281"/>
    </location>
</feature>
<comment type="similarity">
    <text evidence="2">Belongs to the NlpA lipoprotein family.</text>
</comment>
<evidence type="ECO:0000256" key="1">
    <source>
        <dbReference type="ARBA" id="ARBA00004635"/>
    </source>
</evidence>
<keyword evidence="4" id="KW-0472">Membrane</keyword>
<dbReference type="RefSeq" id="WP_241369811.1">
    <property type="nucleotide sequence ID" value="NZ_JAKZFC010000004.1"/>
</dbReference>
<gene>
    <name evidence="9" type="ORF">LZ480_12695</name>
</gene>
<dbReference type="EMBL" id="JAKZFC010000004">
    <property type="protein sequence ID" value="MCH7322749.1"/>
    <property type="molecule type" value="Genomic_DNA"/>
</dbReference>
<comment type="caution">
    <text evidence="9">The sequence shown here is derived from an EMBL/GenBank/DDBJ whole genome shotgun (WGS) entry which is preliminary data.</text>
</comment>
<evidence type="ECO:0000256" key="3">
    <source>
        <dbReference type="ARBA" id="ARBA00022729"/>
    </source>
</evidence>
<evidence type="ECO:0000256" key="4">
    <source>
        <dbReference type="ARBA" id="ARBA00023136"/>
    </source>
</evidence>
<proteinExistence type="inferred from homology"/>
<comment type="subcellular location">
    <subcellularLocation>
        <location evidence="1">Membrane</location>
        <topology evidence="1">Lipid-anchor</topology>
    </subcellularLocation>
</comment>
<accession>A0ABS9UF84</accession>
<name>A0ABS9UF84_9BACL</name>
<evidence type="ECO:0000256" key="8">
    <source>
        <dbReference type="SAM" id="SignalP"/>
    </source>
</evidence>
<dbReference type="Proteomes" id="UP001316087">
    <property type="component" value="Unassembled WGS sequence"/>
</dbReference>
<protein>
    <submittedName>
        <fullName evidence="9">MetQ/NlpA family ABC transporter substrate-binding protein</fullName>
    </submittedName>
</protein>
<reference evidence="9 10" key="1">
    <citation type="submission" date="2022-03" db="EMBL/GenBank/DDBJ databases">
        <authorList>
            <person name="Jo J.-H."/>
            <person name="Im W.-T."/>
        </authorList>
    </citation>
    <scope>NUCLEOTIDE SEQUENCE [LARGE SCALE GENOMIC DNA]</scope>
    <source>
        <strain evidence="9 10">MA9</strain>
    </source>
</reference>
<feature type="region of interest" description="Disordered" evidence="7">
    <location>
        <begin position="24"/>
        <end position="43"/>
    </location>
</feature>
<dbReference type="PANTHER" id="PTHR30429">
    <property type="entry name" value="D-METHIONINE-BINDING LIPOPROTEIN METQ"/>
    <property type="match status" value="1"/>
</dbReference>
<keyword evidence="6" id="KW-0449">Lipoprotein</keyword>
<evidence type="ECO:0000256" key="2">
    <source>
        <dbReference type="ARBA" id="ARBA00008973"/>
    </source>
</evidence>
<evidence type="ECO:0000256" key="5">
    <source>
        <dbReference type="ARBA" id="ARBA00023139"/>
    </source>
</evidence>
<evidence type="ECO:0000313" key="10">
    <source>
        <dbReference type="Proteomes" id="UP001316087"/>
    </source>
</evidence>
<dbReference type="SUPFAM" id="SSF53850">
    <property type="entry name" value="Periplasmic binding protein-like II"/>
    <property type="match status" value="1"/>
</dbReference>
<keyword evidence="5" id="KW-0564">Palmitate</keyword>
<keyword evidence="3 8" id="KW-0732">Signal</keyword>
<evidence type="ECO:0000256" key="7">
    <source>
        <dbReference type="SAM" id="MobiDB-lite"/>
    </source>
</evidence>
<sequence>MKKLVMLFAMLSVFLLAACGNDDAKQNNSTQEEKPSSDATTERTTLKVASLIPPMTNILEIAKPILAEQNIDLEIVILGDNVQPNSALAAGEVDANLFQHKPFMTEFNKANGSKLTAIQPIYYPNFSIYSKNYKNWDELPVGATLAIANDASNIDRTLQLLVQNKVLTLGEKQDTYYTLKDITDNPKNLQFKEVDLLMLARMYDEADIVAMYPAYAAPLGLTPSEDALLQELPGNDFAIQLVTREDNQNDEAIQKLKEAVTSEEVRKFLEENYKDTSIPAF</sequence>
<evidence type="ECO:0000256" key="6">
    <source>
        <dbReference type="ARBA" id="ARBA00023288"/>
    </source>
</evidence>
<dbReference type="Pfam" id="PF03180">
    <property type="entry name" value="Lipoprotein_9"/>
    <property type="match status" value="1"/>
</dbReference>
<keyword evidence="10" id="KW-1185">Reference proteome</keyword>
<feature type="signal peptide" evidence="8">
    <location>
        <begin position="1"/>
        <end position="17"/>
    </location>
</feature>
<dbReference type="PANTHER" id="PTHR30429:SF0">
    <property type="entry name" value="METHIONINE-BINDING LIPOPROTEIN METQ"/>
    <property type="match status" value="1"/>
</dbReference>
<organism evidence="9 10">
    <name type="scientific">Solibacillus palustris</name>
    <dbReference type="NCBI Taxonomy" id="2908203"/>
    <lineage>
        <taxon>Bacteria</taxon>
        <taxon>Bacillati</taxon>
        <taxon>Bacillota</taxon>
        <taxon>Bacilli</taxon>
        <taxon>Bacillales</taxon>
        <taxon>Caryophanaceae</taxon>
        <taxon>Solibacillus</taxon>
    </lineage>
</organism>